<evidence type="ECO:0000259" key="1">
    <source>
        <dbReference type="Pfam" id="PF08381"/>
    </source>
</evidence>
<organism evidence="2 3">
    <name type="scientific">Brassica cretica</name>
    <name type="common">Mustard</name>
    <dbReference type="NCBI Taxonomy" id="69181"/>
    <lineage>
        <taxon>Eukaryota</taxon>
        <taxon>Viridiplantae</taxon>
        <taxon>Streptophyta</taxon>
        <taxon>Embryophyta</taxon>
        <taxon>Tracheophyta</taxon>
        <taxon>Spermatophyta</taxon>
        <taxon>Magnoliopsida</taxon>
        <taxon>eudicotyledons</taxon>
        <taxon>Gunneridae</taxon>
        <taxon>Pentapetalae</taxon>
        <taxon>rosids</taxon>
        <taxon>malvids</taxon>
        <taxon>Brassicales</taxon>
        <taxon>Brassicaceae</taxon>
        <taxon>Brassiceae</taxon>
        <taxon>Brassica</taxon>
    </lineage>
</organism>
<protein>
    <recommendedName>
        <fullName evidence="1">BRX domain-containing protein</fullName>
    </recommendedName>
</protein>
<dbReference type="InterPro" id="IPR013591">
    <property type="entry name" value="Brevis_radix_dom"/>
</dbReference>
<gene>
    <name evidence="2" type="ORF">F2Q68_00017800</name>
</gene>
<dbReference type="AlphaFoldDB" id="A0A8S9HLF8"/>
<dbReference type="Proteomes" id="UP000712281">
    <property type="component" value="Unassembled WGS sequence"/>
</dbReference>
<comment type="caution">
    <text evidence="2">The sequence shown here is derived from an EMBL/GenBank/DDBJ whole genome shotgun (WGS) entry which is preliminary data.</text>
</comment>
<accession>A0A8S9HLF8</accession>
<proteinExistence type="predicted"/>
<dbReference type="EMBL" id="QGKW02001940">
    <property type="protein sequence ID" value="KAF2556298.1"/>
    <property type="molecule type" value="Genomic_DNA"/>
</dbReference>
<name>A0A8S9HLF8_BRACR</name>
<dbReference type="Pfam" id="PF08381">
    <property type="entry name" value="BRX"/>
    <property type="match status" value="1"/>
</dbReference>
<feature type="domain" description="BRX" evidence="1">
    <location>
        <begin position="35"/>
        <end position="59"/>
    </location>
</feature>
<evidence type="ECO:0000313" key="3">
    <source>
        <dbReference type="Proteomes" id="UP000712281"/>
    </source>
</evidence>
<evidence type="ECO:0000313" key="2">
    <source>
        <dbReference type="EMBL" id="KAF2556298.1"/>
    </source>
</evidence>
<reference evidence="2" key="1">
    <citation type="submission" date="2019-12" db="EMBL/GenBank/DDBJ databases">
        <title>Genome sequencing and annotation of Brassica cretica.</title>
        <authorList>
            <person name="Studholme D.J."/>
            <person name="Sarris P.F."/>
        </authorList>
    </citation>
    <scope>NUCLEOTIDE SEQUENCE</scope>
    <source>
        <strain evidence="2">PFS-001/15</strain>
        <tissue evidence="2">Leaf</tissue>
    </source>
</reference>
<sequence>MELASLDAFASGSKKHYRSVANKQALGNIFSCCCSRDRFGETNARLWWEENKARIQQQYL</sequence>